<protein>
    <recommendedName>
        <fullName evidence="4">Fe2OG dioxygenase domain-containing protein</fullName>
    </recommendedName>
</protein>
<reference evidence="5" key="1">
    <citation type="submission" date="2024-03" db="EMBL/GenBank/DDBJ databases">
        <title>WGS assembly of Saponaria officinalis var. Norfolk2.</title>
        <authorList>
            <person name="Jenkins J."/>
            <person name="Shu S."/>
            <person name="Grimwood J."/>
            <person name="Barry K."/>
            <person name="Goodstein D."/>
            <person name="Schmutz J."/>
            <person name="Leebens-Mack J."/>
            <person name="Osbourn A."/>
        </authorList>
    </citation>
    <scope>NUCLEOTIDE SEQUENCE [LARGE SCALE GENOMIC DNA]</scope>
    <source>
        <strain evidence="5">JIC</strain>
    </source>
</reference>
<dbReference type="Pfam" id="PF03171">
    <property type="entry name" value="2OG-FeII_Oxy"/>
    <property type="match status" value="1"/>
</dbReference>
<evidence type="ECO:0000256" key="3">
    <source>
        <dbReference type="RuleBase" id="RU003682"/>
    </source>
</evidence>
<dbReference type="InterPro" id="IPR050231">
    <property type="entry name" value="Iron_ascorbate_oxido_reductase"/>
</dbReference>
<keyword evidence="3" id="KW-0560">Oxidoreductase</keyword>
<dbReference type="Proteomes" id="UP001443914">
    <property type="component" value="Unassembled WGS sequence"/>
</dbReference>
<keyword evidence="1 3" id="KW-0479">Metal-binding</keyword>
<sequence length="291" mass="33015">MKGEKIPIINLQENNSSQKIRELCEKMGYFRIINHGIPTKLMGEIKSVVINLFDRPEEIKQKNTQKIPGSGYLGANQYNPTYESLSVDITSSQTLPTFFNHIQASPTERKIIEKYTQAIQKLGFDIVRKMFGDYSTQVGVTHFRMNKYNITRDNVGSDGLGLHTDTSLITILRDDEHLGGLEIINPSGKVVPVDHLPGSLLVMLGDIAVVQSNGRYRNVLHRVTCKDVGVRFSIATFITPSTNENIKVHSKFKDVDNPPKYVPFKYEELRRLRVANKFFCGEVLELLRCKN</sequence>
<dbReference type="GO" id="GO:0016491">
    <property type="term" value="F:oxidoreductase activity"/>
    <property type="evidence" value="ECO:0007669"/>
    <property type="project" value="UniProtKB-KW"/>
</dbReference>
<dbReference type="Pfam" id="PF14226">
    <property type="entry name" value="DIOX_N"/>
    <property type="match status" value="1"/>
</dbReference>
<dbReference type="InterPro" id="IPR005123">
    <property type="entry name" value="Oxoglu/Fe-dep_dioxygenase_dom"/>
</dbReference>
<dbReference type="PROSITE" id="PS51471">
    <property type="entry name" value="FE2OG_OXY"/>
    <property type="match status" value="1"/>
</dbReference>
<dbReference type="SUPFAM" id="SSF51197">
    <property type="entry name" value="Clavaminate synthase-like"/>
    <property type="match status" value="1"/>
</dbReference>
<dbReference type="InterPro" id="IPR026992">
    <property type="entry name" value="DIOX_N"/>
</dbReference>
<dbReference type="InterPro" id="IPR044861">
    <property type="entry name" value="IPNS-like_FE2OG_OXY"/>
</dbReference>
<comment type="caution">
    <text evidence="5">The sequence shown here is derived from an EMBL/GenBank/DDBJ whole genome shotgun (WGS) entry which is preliminary data.</text>
</comment>
<evidence type="ECO:0000256" key="1">
    <source>
        <dbReference type="ARBA" id="ARBA00022723"/>
    </source>
</evidence>
<keyword evidence="2 3" id="KW-0408">Iron</keyword>
<gene>
    <name evidence="5" type="ORF">RND81_06G023700</name>
</gene>
<dbReference type="InterPro" id="IPR027443">
    <property type="entry name" value="IPNS-like_sf"/>
</dbReference>
<name>A0AAW1K802_SAPOF</name>
<dbReference type="EMBL" id="JBDFQZ010000006">
    <property type="protein sequence ID" value="KAK9713375.1"/>
    <property type="molecule type" value="Genomic_DNA"/>
</dbReference>
<comment type="similarity">
    <text evidence="3">Belongs to the iron/ascorbate-dependent oxidoreductase family.</text>
</comment>
<dbReference type="PANTHER" id="PTHR47990">
    <property type="entry name" value="2-OXOGLUTARATE (2OG) AND FE(II)-DEPENDENT OXYGENASE SUPERFAMILY PROTEIN-RELATED"/>
    <property type="match status" value="1"/>
</dbReference>
<feature type="domain" description="Fe2OG dioxygenase" evidence="4">
    <location>
        <begin position="139"/>
        <end position="240"/>
    </location>
</feature>
<dbReference type="Gene3D" id="2.60.120.330">
    <property type="entry name" value="B-lactam Antibiotic, Isopenicillin N Synthase, Chain"/>
    <property type="match status" value="1"/>
</dbReference>
<proteinExistence type="inferred from homology"/>
<dbReference type="AlphaFoldDB" id="A0AAW1K802"/>
<keyword evidence="6" id="KW-1185">Reference proteome</keyword>
<evidence type="ECO:0000256" key="2">
    <source>
        <dbReference type="ARBA" id="ARBA00023004"/>
    </source>
</evidence>
<evidence type="ECO:0000313" key="6">
    <source>
        <dbReference type="Proteomes" id="UP001443914"/>
    </source>
</evidence>
<evidence type="ECO:0000259" key="4">
    <source>
        <dbReference type="PROSITE" id="PS51471"/>
    </source>
</evidence>
<organism evidence="5 6">
    <name type="scientific">Saponaria officinalis</name>
    <name type="common">Common soapwort</name>
    <name type="synonym">Lychnis saponaria</name>
    <dbReference type="NCBI Taxonomy" id="3572"/>
    <lineage>
        <taxon>Eukaryota</taxon>
        <taxon>Viridiplantae</taxon>
        <taxon>Streptophyta</taxon>
        <taxon>Embryophyta</taxon>
        <taxon>Tracheophyta</taxon>
        <taxon>Spermatophyta</taxon>
        <taxon>Magnoliopsida</taxon>
        <taxon>eudicotyledons</taxon>
        <taxon>Gunneridae</taxon>
        <taxon>Pentapetalae</taxon>
        <taxon>Caryophyllales</taxon>
        <taxon>Caryophyllaceae</taxon>
        <taxon>Caryophylleae</taxon>
        <taxon>Saponaria</taxon>
    </lineage>
</organism>
<dbReference type="GO" id="GO:0046872">
    <property type="term" value="F:metal ion binding"/>
    <property type="evidence" value="ECO:0007669"/>
    <property type="project" value="UniProtKB-KW"/>
</dbReference>
<accession>A0AAW1K802</accession>
<evidence type="ECO:0000313" key="5">
    <source>
        <dbReference type="EMBL" id="KAK9713375.1"/>
    </source>
</evidence>